<reference evidence="1 2" key="1">
    <citation type="submission" date="2020-08" db="EMBL/GenBank/DDBJ databases">
        <title>Genomic Encyclopedia of Type Strains, Phase IV (KMG-IV): sequencing the most valuable type-strain genomes for metagenomic binning, comparative biology and taxonomic classification.</title>
        <authorList>
            <person name="Goeker M."/>
        </authorList>
    </citation>
    <scope>NUCLEOTIDE SEQUENCE [LARGE SCALE GENOMIC DNA]</scope>
    <source>
        <strain evidence="1 2">DSM 103679</strain>
    </source>
</reference>
<accession>A0A840SKW7</accession>
<evidence type="ECO:0000313" key="1">
    <source>
        <dbReference type="EMBL" id="MBB5220001.1"/>
    </source>
</evidence>
<sequence length="54" mass="6306">MKSQLINPLRNYHFIPYNNSSSALKIAMKTLQSELTDLLKQEEESKKELLEIKV</sequence>
<dbReference type="Proteomes" id="UP000578697">
    <property type="component" value="Unassembled WGS sequence"/>
</dbReference>
<organism evidence="1 2">
    <name type="scientific">Treponema rectale</name>
    <dbReference type="NCBI Taxonomy" id="744512"/>
    <lineage>
        <taxon>Bacteria</taxon>
        <taxon>Pseudomonadati</taxon>
        <taxon>Spirochaetota</taxon>
        <taxon>Spirochaetia</taxon>
        <taxon>Spirochaetales</taxon>
        <taxon>Treponemataceae</taxon>
        <taxon>Treponema</taxon>
    </lineage>
</organism>
<name>A0A840SKW7_9SPIR</name>
<keyword evidence="2" id="KW-1185">Reference proteome</keyword>
<dbReference type="AlphaFoldDB" id="A0A840SKW7"/>
<gene>
    <name evidence="1" type="ORF">HNP77_002391</name>
</gene>
<protein>
    <submittedName>
        <fullName evidence="1">Uncharacterized protein</fullName>
    </submittedName>
</protein>
<proteinExistence type="predicted"/>
<dbReference type="RefSeq" id="WP_184653661.1">
    <property type="nucleotide sequence ID" value="NZ_JACHFR010000005.1"/>
</dbReference>
<evidence type="ECO:0000313" key="2">
    <source>
        <dbReference type="Proteomes" id="UP000578697"/>
    </source>
</evidence>
<comment type="caution">
    <text evidence="1">The sequence shown here is derived from an EMBL/GenBank/DDBJ whole genome shotgun (WGS) entry which is preliminary data.</text>
</comment>
<dbReference type="EMBL" id="JACHFR010000005">
    <property type="protein sequence ID" value="MBB5220001.1"/>
    <property type="molecule type" value="Genomic_DNA"/>
</dbReference>